<gene>
    <name evidence="2" type="ORF">PX52LOC_03209</name>
</gene>
<dbReference type="EMBL" id="CP042425">
    <property type="protein sequence ID" value="QEL16268.1"/>
    <property type="molecule type" value="Genomic_DNA"/>
</dbReference>
<reference evidence="3" key="1">
    <citation type="submission" date="2019-08" db="EMBL/GenBank/DDBJ databases">
        <title>Limnoglobus roseus gen. nov., sp. nov., a novel freshwater planctomycete with a giant genome from the family Gemmataceae.</title>
        <authorList>
            <person name="Kulichevskaya I.S."/>
            <person name="Naumoff D.G."/>
            <person name="Miroshnikov K."/>
            <person name="Ivanova A."/>
            <person name="Philippov D.A."/>
            <person name="Hakobyan A."/>
            <person name="Rijpstra I.C."/>
            <person name="Sinninghe Damste J.S."/>
            <person name="Liesack W."/>
            <person name="Dedysh S.N."/>
        </authorList>
    </citation>
    <scope>NUCLEOTIDE SEQUENCE [LARGE SCALE GENOMIC DNA]</scope>
    <source>
        <strain evidence="3">PX52</strain>
    </source>
</reference>
<evidence type="ECO:0000313" key="3">
    <source>
        <dbReference type="Proteomes" id="UP000324974"/>
    </source>
</evidence>
<dbReference type="RefSeq" id="WP_149111021.1">
    <property type="nucleotide sequence ID" value="NZ_CP042425.1"/>
</dbReference>
<feature type="signal peptide" evidence="1">
    <location>
        <begin position="1"/>
        <end position="24"/>
    </location>
</feature>
<name>A0A5C1AH30_9BACT</name>
<organism evidence="2 3">
    <name type="scientific">Limnoglobus roseus</name>
    <dbReference type="NCBI Taxonomy" id="2598579"/>
    <lineage>
        <taxon>Bacteria</taxon>
        <taxon>Pseudomonadati</taxon>
        <taxon>Planctomycetota</taxon>
        <taxon>Planctomycetia</taxon>
        <taxon>Gemmatales</taxon>
        <taxon>Gemmataceae</taxon>
        <taxon>Limnoglobus</taxon>
    </lineage>
</organism>
<evidence type="ECO:0000313" key="2">
    <source>
        <dbReference type="EMBL" id="QEL16268.1"/>
    </source>
</evidence>
<dbReference type="KEGG" id="lrs:PX52LOC_03209"/>
<accession>A0A5C1AH30</accession>
<dbReference type="AlphaFoldDB" id="A0A5C1AH30"/>
<evidence type="ECO:0000256" key="1">
    <source>
        <dbReference type="SAM" id="SignalP"/>
    </source>
</evidence>
<keyword evidence="1" id="KW-0732">Signal</keyword>
<dbReference type="Proteomes" id="UP000324974">
    <property type="component" value="Chromosome"/>
</dbReference>
<sequence>MNFKQLITVATLFLPLVGWTLSDAAPGEEATGRARDTCRVPEEDLRCLDLDEQLLRWRVIAERKLAVGQDLARGRLTLLAAAGLIREIDRQNPDFDHEAFQLIVRPKGDGEWYCRYAIGLAERPSNDPDRRRVLAGLEDELQRLLEAEAVTLPSTKEQ</sequence>
<proteinExistence type="predicted"/>
<keyword evidence="3" id="KW-1185">Reference proteome</keyword>
<feature type="chain" id="PRO_5022785729" evidence="1">
    <location>
        <begin position="25"/>
        <end position="158"/>
    </location>
</feature>
<protein>
    <submittedName>
        <fullName evidence="2">Uncharacterized protein</fullName>
    </submittedName>
</protein>